<feature type="non-terminal residue" evidence="1">
    <location>
        <position position="1"/>
    </location>
</feature>
<dbReference type="EMBL" id="KL367509">
    <property type="protein sequence ID" value="KFD68017.1"/>
    <property type="molecule type" value="Genomic_DNA"/>
</dbReference>
<protein>
    <submittedName>
        <fullName evidence="1">Uncharacterized protein</fullName>
    </submittedName>
</protein>
<gene>
    <name evidence="1" type="ORF">M514_19894</name>
</gene>
<accession>A0A085NEX1</accession>
<name>A0A085NEX1_9BILA</name>
<proteinExistence type="predicted"/>
<organism evidence="1">
    <name type="scientific">Trichuris suis</name>
    <name type="common">pig whipworm</name>
    <dbReference type="NCBI Taxonomy" id="68888"/>
    <lineage>
        <taxon>Eukaryota</taxon>
        <taxon>Metazoa</taxon>
        <taxon>Ecdysozoa</taxon>
        <taxon>Nematoda</taxon>
        <taxon>Enoplea</taxon>
        <taxon>Dorylaimia</taxon>
        <taxon>Trichinellida</taxon>
        <taxon>Trichuridae</taxon>
        <taxon>Trichuris</taxon>
    </lineage>
</organism>
<evidence type="ECO:0000313" key="1">
    <source>
        <dbReference type="EMBL" id="KFD68017.1"/>
    </source>
</evidence>
<dbReference type="AlphaFoldDB" id="A0A085NEX1"/>
<dbReference type="Proteomes" id="UP000030758">
    <property type="component" value="Unassembled WGS sequence"/>
</dbReference>
<sequence>YCDIQYRSCNSLSNLPIVSNSRQPFAVYPSLIRILSQEACDHPWYITAQCLRLMRLLPAQAATQDDSAQRQRTFASSCARFAFAQPSDTRCDCLSMLRSCCELQANFPMTNIFAAYAESRTRYATASEIRFWPLHFWSENASGNDSSTFYAAFSSTDEARSREPSKLFLPDDPEGLKFQGRRSRNSLRALFLLKQSSIYLNTQELWITYINGASSHALNNSSHYGVPSISPFLRLAMKPFPSPALLHRSRVLHLCDEADSYFSSTSFL</sequence>
<reference evidence="1" key="1">
    <citation type="journal article" date="2014" name="Nat. Genet.">
        <title>Genome and transcriptome of the porcine whipworm Trichuris suis.</title>
        <authorList>
            <person name="Jex A.R."/>
            <person name="Nejsum P."/>
            <person name="Schwarz E.M."/>
            <person name="Hu L."/>
            <person name="Young N.D."/>
            <person name="Hall R.S."/>
            <person name="Korhonen P.K."/>
            <person name="Liao S."/>
            <person name="Thamsborg S."/>
            <person name="Xia J."/>
            <person name="Xu P."/>
            <person name="Wang S."/>
            <person name="Scheerlinck J.P."/>
            <person name="Hofmann A."/>
            <person name="Sternberg P.W."/>
            <person name="Wang J."/>
            <person name="Gasser R.B."/>
        </authorList>
    </citation>
    <scope>NUCLEOTIDE SEQUENCE [LARGE SCALE GENOMIC DNA]</scope>
    <source>
        <strain evidence="1">DCEP-RM93F</strain>
    </source>
</reference>